<accession>R4G2M5</accession>
<dbReference type="InterPro" id="IPR016090">
    <property type="entry name" value="PLA2-like_dom"/>
</dbReference>
<keyword evidence="1" id="KW-0732">Signal</keyword>
<dbReference type="Pfam" id="PF05826">
    <property type="entry name" value="Phospholip_A2_2"/>
    <property type="match status" value="1"/>
</dbReference>
<dbReference type="InterPro" id="IPR036444">
    <property type="entry name" value="PLipase_A2_dom_sf"/>
</dbReference>
<feature type="domain" description="Phospholipase A2-like central" evidence="2">
    <location>
        <begin position="107"/>
        <end position="178"/>
    </location>
</feature>
<dbReference type="Gene3D" id="1.20.90.10">
    <property type="entry name" value="Phospholipase A2 domain"/>
    <property type="match status" value="1"/>
</dbReference>
<organism evidence="3">
    <name type="scientific">Sepioteuthis australis</name>
    <dbReference type="NCBI Taxonomy" id="61682"/>
    <lineage>
        <taxon>Eukaryota</taxon>
        <taxon>Metazoa</taxon>
        <taxon>Spiralia</taxon>
        <taxon>Lophotrochozoa</taxon>
        <taxon>Mollusca</taxon>
        <taxon>Cephalopoda</taxon>
        <taxon>Coleoidea</taxon>
        <taxon>Decapodiformes</taxon>
        <taxon>Myopsida</taxon>
        <taxon>Loliginidae</taxon>
        <taxon>Sepioteuthis</taxon>
    </lineage>
</organism>
<dbReference type="SUPFAM" id="SSF48619">
    <property type="entry name" value="Phospholipase A2, PLA2"/>
    <property type="match status" value="1"/>
</dbReference>
<dbReference type="GO" id="GO:0004623">
    <property type="term" value="F:phospholipase A2 activity"/>
    <property type="evidence" value="ECO:0007669"/>
    <property type="project" value="InterPro"/>
</dbReference>
<dbReference type="GO" id="GO:0006644">
    <property type="term" value="P:phospholipid metabolic process"/>
    <property type="evidence" value="ECO:0007669"/>
    <property type="project" value="InterPro"/>
</dbReference>
<feature type="chain" id="PRO_5004372061" evidence="1">
    <location>
        <begin position="22"/>
        <end position="214"/>
    </location>
</feature>
<protein>
    <submittedName>
        <fullName evidence="3">PLA2-SepT-1</fullName>
    </submittedName>
</protein>
<reference evidence="3" key="1">
    <citation type="submission" date="2013-02" db="EMBL/GenBank/DDBJ databases">
        <title>Molecular phylogeny and evolution of the proteins encoded by coleoid (cuttlefish, octopus, squid) posterior venom glands.</title>
        <authorList>
            <person name="Fry B.G."/>
        </authorList>
    </citation>
    <scope>NUCLEOTIDE SEQUENCE</scope>
    <source>
        <tissue evidence="3">Posterior venom gland</tissue>
    </source>
</reference>
<sequence>MGLRFLILVFFTFISLVNVGAERELTIFTDGKQLLLYRKKCGTCAVLPMKSHKLYDPSNIRSNIGDVWFHILFKTCAKYTDTPLKVNAVLDAFLRNTSKWCGSKGDEAVENCCSKRARCPMKLKRMKTKGNAKNKNPFTINACDCEKSFANCLKKVDNKEAKKVLKYHFEIFSGTCIIYDNPYTYSEDSKTPKTCIKNTKKPKKWLIRKMYHLR</sequence>
<evidence type="ECO:0000259" key="2">
    <source>
        <dbReference type="Pfam" id="PF05826"/>
    </source>
</evidence>
<dbReference type="GO" id="GO:0050482">
    <property type="term" value="P:arachidonate secretion"/>
    <property type="evidence" value="ECO:0007669"/>
    <property type="project" value="InterPro"/>
</dbReference>
<evidence type="ECO:0000313" key="3">
    <source>
        <dbReference type="EMBL" id="JAA74605.1"/>
    </source>
</evidence>
<evidence type="ECO:0000256" key="1">
    <source>
        <dbReference type="SAM" id="SignalP"/>
    </source>
</evidence>
<dbReference type="AlphaFoldDB" id="R4G2M5"/>
<feature type="signal peptide" evidence="1">
    <location>
        <begin position="1"/>
        <end position="21"/>
    </location>
</feature>
<name>R4G2M5_9MOLL</name>
<dbReference type="EMBL" id="GAGN01000003">
    <property type="protein sequence ID" value="JAA74605.1"/>
    <property type="molecule type" value="mRNA"/>
</dbReference>
<proteinExistence type="evidence at transcript level"/>